<dbReference type="Pfam" id="PF02050">
    <property type="entry name" value="FliJ"/>
    <property type="match status" value="1"/>
</dbReference>
<gene>
    <name evidence="12" type="ORF">PG2T_07480</name>
</gene>
<dbReference type="RefSeq" id="WP_068803878.1">
    <property type="nucleotide sequence ID" value="NZ_CP014671.1"/>
</dbReference>
<feature type="coiled-coil region" evidence="11">
    <location>
        <begin position="70"/>
        <end position="111"/>
    </location>
</feature>
<dbReference type="GO" id="GO:0006935">
    <property type="term" value="P:chemotaxis"/>
    <property type="evidence" value="ECO:0007669"/>
    <property type="project" value="UniProtKB-KW"/>
</dbReference>
<dbReference type="GO" id="GO:0015031">
    <property type="term" value="P:protein transport"/>
    <property type="evidence" value="ECO:0007669"/>
    <property type="project" value="UniProtKB-KW"/>
</dbReference>
<name>A0A1B1YT47_9GAMM</name>
<keyword evidence="8" id="KW-0653">Protein transport</keyword>
<comment type="similarity">
    <text evidence="2">Belongs to the FliJ family.</text>
</comment>
<dbReference type="KEGG" id="gbi:PG2T_07480"/>
<evidence type="ECO:0000256" key="6">
    <source>
        <dbReference type="ARBA" id="ARBA00022500"/>
    </source>
</evidence>
<dbReference type="PANTHER" id="PTHR38786">
    <property type="entry name" value="FLAGELLAR FLIJ PROTEIN"/>
    <property type="match status" value="1"/>
</dbReference>
<dbReference type="GO" id="GO:0071973">
    <property type="term" value="P:bacterial-type flagellum-dependent cell motility"/>
    <property type="evidence" value="ECO:0007669"/>
    <property type="project" value="InterPro"/>
</dbReference>
<dbReference type="EMBL" id="CP014671">
    <property type="protein sequence ID" value="ANX04040.1"/>
    <property type="molecule type" value="Genomic_DNA"/>
</dbReference>
<dbReference type="STRING" id="1810504.PG2T_07480"/>
<dbReference type="AlphaFoldDB" id="A0A1B1YT47"/>
<dbReference type="GO" id="GO:0005886">
    <property type="term" value="C:plasma membrane"/>
    <property type="evidence" value="ECO:0007669"/>
    <property type="project" value="UniProtKB-SubCell"/>
</dbReference>
<keyword evidence="13" id="KW-1185">Reference proteome</keyword>
<dbReference type="InterPro" id="IPR052570">
    <property type="entry name" value="FliJ"/>
</dbReference>
<evidence type="ECO:0000256" key="7">
    <source>
        <dbReference type="ARBA" id="ARBA00022795"/>
    </source>
</evidence>
<evidence type="ECO:0000313" key="13">
    <source>
        <dbReference type="Proteomes" id="UP000092952"/>
    </source>
</evidence>
<keyword evidence="10" id="KW-1006">Bacterial flagellum protein export</keyword>
<keyword evidence="11" id="KW-0175">Coiled coil</keyword>
<evidence type="ECO:0000256" key="5">
    <source>
        <dbReference type="ARBA" id="ARBA00022475"/>
    </source>
</evidence>
<sequence length="142" mass="16437">MKRAARLQPVLQRLLEAERQARHRLVACEAEWVTQCARLADLHRYAGEYRQRTQVGAVPVATLRDHQQFVGRLEQLALNQERAVAAAEQACARAREELQRRQRRSEGLRRLIGRYQAQALQAAERREQRALDDWVSSRSRAG</sequence>
<evidence type="ECO:0000256" key="10">
    <source>
        <dbReference type="ARBA" id="ARBA00023225"/>
    </source>
</evidence>
<accession>A0A1B1YT47</accession>
<evidence type="ECO:0000256" key="8">
    <source>
        <dbReference type="ARBA" id="ARBA00022927"/>
    </source>
</evidence>
<evidence type="ECO:0000256" key="9">
    <source>
        <dbReference type="ARBA" id="ARBA00023136"/>
    </source>
</evidence>
<evidence type="ECO:0000256" key="1">
    <source>
        <dbReference type="ARBA" id="ARBA00004413"/>
    </source>
</evidence>
<dbReference type="NCBIfam" id="TIGR02473">
    <property type="entry name" value="flagell_FliJ"/>
    <property type="match status" value="1"/>
</dbReference>
<dbReference type="InterPro" id="IPR012823">
    <property type="entry name" value="Flagell_FliJ"/>
</dbReference>
<dbReference type="InterPro" id="IPR053716">
    <property type="entry name" value="Flag_assembly_chemotaxis_eff"/>
</dbReference>
<protein>
    <recommendedName>
        <fullName evidence="3">Flagellar FliJ protein</fullName>
    </recommendedName>
</protein>
<dbReference type="Proteomes" id="UP000092952">
    <property type="component" value="Chromosome"/>
</dbReference>
<dbReference type="InParanoid" id="A0A1B1YT47"/>
<evidence type="ECO:0000256" key="11">
    <source>
        <dbReference type="SAM" id="Coils"/>
    </source>
</evidence>
<dbReference type="OrthoDB" id="6465096at2"/>
<evidence type="ECO:0000313" key="12">
    <source>
        <dbReference type="EMBL" id="ANX04040.1"/>
    </source>
</evidence>
<evidence type="ECO:0000256" key="2">
    <source>
        <dbReference type="ARBA" id="ARBA00010004"/>
    </source>
</evidence>
<organism evidence="12 13">
    <name type="scientific">Immundisolibacter cernigliae</name>
    <dbReference type="NCBI Taxonomy" id="1810504"/>
    <lineage>
        <taxon>Bacteria</taxon>
        <taxon>Pseudomonadati</taxon>
        <taxon>Pseudomonadota</taxon>
        <taxon>Gammaproteobacteria</taxon>
        <taxon>Immundisolibacterales</taxon>
        <taxon>Immundisolibacteraceae</taxon>
        <taxon>Immundisolibacter</taxon>
    </lineage>
</organism>
<keyword evidence="5" id="KW-1003">Cell membrane</keyword>
<evidence type="ECO:0000256" key="3">
    <source>
        <dbReference type="ARBA" id="ARBA00020392"/>
    </source>
</evidence>
<keyword evidence="6" id="KW-0145">Chemotaxis</keyword>
<proteinExistence type="inferred from homology"/>
<keyword evidence="9" id="KW-0472">Membrane</keyword>
<keyword evidence="4" id="KW-0813">Transport</keyword>
<reference evidence="13" key="1">
    <citation type="submission" date="2016-03" db="EMBL/GenBank/DDBJ databases">
        <title>Complete genome sequence of Solimmundus cernigliae, representing a novel lineage of polycyclic aromatic hydrocarbon degraders within the Gammaproteobacteria.</title>
        <authorList>
            <person name="Singleton D.R."/>
            <person name="Dickey A.N."/>
            <person name="Scholl E.H."/>
            <person name="Wright F.A."/>
            <person name="Aitken M.D."/>
        </authorList>
    </citation>
    <scope>NUCLEOTIDE SEQUENCE [LARGE SCALE GENOMIC DNA]</scope>
    <source>
        <strain evidence="13">TR3.2</strain>
    </source>
</reference>
<dbReference type="GO" id="GO:0044781">
    <property type="term" value="P:bacterial-type flagellum organization"/>
    <property type="evidence" value="ECO:0007669"/>
    <property type="project" value="UniProtKB-KW"/>
</dbReference>
<dbReference type="Gene3D" id="1.10.287.1700">
    <property type="match status" value="1"/>
</dbReference>
<evidence type="ECO:0000256" key="4">
    <source>
        <dbReference type="ARBA" id="ARBA00022448"/>
    </source>
</evidence>
<keyword evidence="7" id="KW-1005">Bacterial flagellum biogenesis</keyword>
<dbReference type="GO" id="GO:0009288">
    <property type="term" value="C:bacterial-type flagellum"/>
    <property type="evidence" value="ECO:0007669"/>
    <property type="project" value="InterPro"/>
</dbReference>
<dbReference type="PANTHER" id="PTHR38786:SF1">
    <property type="entry name" value="FLAGELLAR FLIJ PROTEIN"/>
    <property type="match status" value="1"/>
</dbReference>
<comment type="subcellular location">
    <subcellularLocation>
        <location evidence="1">Cell membrane</location>
        <topology evidence="1">Peripheral membrane protein</topology>
        <orientation evidence="1">Cytoplasmic side</orientation>
    </subcellularLocation>
</comment>